<feature type="compositionally biased region" description="Polar residues" evidence="2">
    <location>
        <begin position="478"/>
        <end position="487"/>
    </location>
</feature>
<dbReference type="PANTHER" id="PTHR11977:SF51">
    <property type="entry name" value="PROTEIN FLIGHTLESS-1 HOMOLOG"/>
    <property type="match status" value="1"/>
</dbReference>
<feature type="compositionally biased region" description="Low complexity" evidence="2">
    <location>
        <begin position="644"/>
        <end position="659"/>
    </location>
</feature>
<feature type="region of interest" description="Disordered" evidence="2">
    <location>
        <begin position="198"/>
        <end position="491"/>
    </location>
</feature>
<proteinExistence type="predicted"/>
<evidence type="ECO:0000256" key="2">
    <source>
        <dbReference type="SAM" id="MobiDB-lite"/>
    </source>
</evidence>
<feature type="region of interest" description="Disordered" evidence="2">
    <location>
        <begin position="721"/>
        <end position="824"/>
    </location>
</feature>
<keyword evidence="1" id="KW-0677">Repeat</keyword>
<gene>
    <name evidence="3" type="ORF">BDQ12DRAFT_673637</name>
</gene>
<organism evidence="3 4">
    <name type="scientific">Crucibulum laeve</name>
    <dbReference type="NCBI Taxonomy" id="68775"/>
    <lineage>
        <taxon>Eukaryota</taxon>
        <taxon>Fungi</taxon>
        <taxon>Dikarya</taxon>
        <taxon>Basidiomycota</taxon>
        <taxon>Agaricomycotina</taxon>
        <taxon>Agaricomycetes</taxon>
        <taxon>Agaricomycetidae</taxon>
        <taxon>Agaricales</taxon>
        <taxon>Agaricineae</taxon>
        <taxon>Nidulariaceae</taxon>
        <taxon>Crucibulum</taxon>
    </lineage>
</organism>
<dbReference type="InterPro" id="IPR007122">
    <property type="entry name" value="Villin/Gelsolin"/>
</dbReference>
<dbReference type="SUPFAM" id="SSF55753">
    <property type="entry name" value="Actin depolymerizing proteins"/>
    <property type="match status" value="1"/>
</dbReference>
<feature type="compositionally biased region" description="Low complexity" evidence="2">
    <location>
        <begin position="447"/>
        <end position="464"/>
    </location>
</feature>
<name>A0A5C3MJH0_9AGAR</name>
<feature type="compositionally biased region" description="Polar residues" evidence="2">
    <location>
        <begin position="764"/>
        <end position="780"/>
    </location>
</feature>
<feature type="region of interest" description="Disordered" evidence="2">
    <location>
        <begin position="59"/>
        <end position="179"/>
    </location>
</feature>
<feature type="compositionally biased region" description="Low complexity" evidence="2">
    <location>
        <begin position="861"/>
        <end position="877"/>
    </location>
</feature>
<dbReference type="Proteomes" id="UP000308652">
    <property type="component" value="Unassembled WGS sequence"/>
</dbReference>
<feature type="region of interest" description="Disordered" evidence="2">
    <location>
        <begin position="576"/>
        <end position="659"/>
    </location>
</feature>
<feature type="region of interest" description="Disordered" evidence="2">
    <location>
        <begin position="1"/>
        <end position="20"/>
    </location>
</feature>
<feature type="compositionally biased region" description="Polar residues" evidence="2">
    <location>
        <begin position="119"/>
        <end position="135"/>
    </location>
</feature>
<feature type="compositionally biased region" description="Polar residues" evidence="2">
    <location>
        <begin position="258"/>
        <end position="277"/>
    </location>
</feature>
<feature type="compositionally biased region" description="Polar residues" evidence="2">
    <location>
        <begin position="417"/>
        <end position="427"/>
    </location>
</feature>
<protein>
    <submittedName>
        <fullName evidence="3">Uncharacterized protein</fullName>
    </submittedName>
</protein>
<feature type="compositionally biased region" description="Polar residues" evidence="2">
    <location>
        <begin position="631"/>
        <end position="643"/>
    </location>
</feature>
<dbReference type="GO" id="GO:0051015">
    <property type="term" value="F:actin filament binding"/>
    <property type="evidence" value="ECO:0007669"/>
    <property type="project" value="InterPro"/>
</dbReference>
<dbReference type="EMBL" id="ML213590">
    <property type="protein sequence ID" value="TFK44823.1"/>
    <property type="molecule type" value="Genomic_DNA"/>
</dbReference>
<feature type="compositionally biased region" description="Low complexity" evidence="2">
    <location>
        <begin position="286"/>
        <end position="300"/>
    </location>
</feature>
<dbReference type="STRING" id="68775.A0A5C3MJH0"/>
<dbReference type="PANTHER" id="PTHR11977">
    <property type="entry name" value="VILLIN"/>
    <property type="match status" value="1"/>
</dbReference>
<dbReference type="InterPro" id="IPR029006">
    <property type="entry name" value="ADF-H/Gelsolin-like_dom_sf"/>
</dbReference>
<feature type="compositionally biased region" description="Basic residues" evidence="2">
    <location>
        <begin position="587"/>
        <end position="598"/>
    </location>
</feature>
<keyword evidence="4" id="KW-1185">Reference proteome</keyword>
<dbReference type="OrthoDB" id="6375767at2759"/>
<feature type="compositionally biased region" description="Polar residues" evidence="2">
    <location>
        <begin position="345"/>
        <end position="358"/>
    </location>
</feature>
<dbReference type="Gene3D" id="3.40.20.10">
    <property type="entry name" value="Severin"/>
    <property type="match status" value="1"/>
</dbReference>
<feature type="compositionally biased region" description="Basic and acidic residues" evidence="2">
    <location>
        <begin position="81"/>
        <end position="100"/>
    </location>
</feature>
<dbReference type="SMART" id="SM00262">
    <property type="entry name" value="GEL"/>
    <property type="match status" value="1"/>
</dbReference>
<evidence type="ECO:0000313" key="4">
    <source>
        <dbReference type="Proteomes" id="UP000308652"/>
    </source>
</evidence>
<evidence type="ECO:0000256" key="1">
    <source>
        <dbReference type="ARBA" id="ARBA00022737"/>
    </source>
</evidence>
<accession>A0A5C3MJH0</accession>
<sequence length="1352" mass="147323">MESSFASSRRVSDFPKPETGLAEWTSKIKAMQRQVDADEEAEQKRLEEEIAASRLARIRRSRGVGYPGHADSVDLSGSQDQLDHFRDRNERSEDVSKSNSERSINQEDALQKLLGDAPTVTSSASQKTQPTSSTKPEPVSLAAFIGGRATGPRLNRHTPQSDAHDPTKYVQPNTSNPHPIFGRGGVAMPGMATKKVQPIHDDAVERYQPSSKRLSVPSVAQRYVEKVEERPVSPQKTGGRERTLSTPSFRKKEIGTQERPTSPFKNQYTADSKSKSPVITPAAQKLPQSPSNLPKSSPSLFTTSQSPAPTRPRSTAGDASTLSPTTAFDMHRPVTPRQPHDYSPTLLSSQKSPVTTPSLARPIQPDPRPTSESPKIPATVAASPAFLRPTTPKDPTPSISRLQGRGFVQNMVRASSKFDTPPSSAPASTEKPRPTGRKSTVLDRWQPNLNPTSSPSPSPTSHSFPIRRSVTVDPKVAVSQSPSPTLKKSSEPIKPLKTMLSLPSFPKTEPLSLRKAQRVEKVTEDPALGSATTMVVFKPEKAQGSPTEFAMVDELGIKVESTNFVGKHTVRFQEPVADTGKSLVHPTKSRARKPKKNKDPRVTPGPGKTTIISSGSEAEHPSQVGKRSESDLFSTNLSRSGNATSRPLPSTPSLVSSVSGPTLKVSQLAEKWATGAPIGVKPMNGSKPAIRAETKPLGMIRHALPGMTSSTVHINTLDGAARDDQLQPPSNPPALNTDTPVPISPISSPTQASYLAPNDAKKGTPTSPTRHTRIPSTGNRATVMDVAQALREHSPTPEIESVQSALQVSPDPEEHSYDWKPPSSVAPSSNSWTCSLCQSPNPNSLHAMDKCELCGDRRSAGSKASSSGPPASPARRAGLTDILSEKRRSSYERYSAVVLPPLKEELTPASTPNGTLSRNGNQYKQDISRTIQTAESVHSNLGTSSKQNLIHLDYEDAPLPEIDINALLKTRDVTPSVSSDGQTISVDVMSIMGNSSSSLSQNTDIFYDSEVLAIIHRSKSKSSGLANTTIWGWKGKASHFGEKEERKLQDLAKRYSTNAIIVNQYSEPTHLVHVLGGQLTIRQGSRAHWTADNTAMYLIRSYNGVIFIDEHDLSVKNLCSGFSYCLTILDAVYIWHGRGSTALERQAAVWYGQSLNKVDASPVELFEGEDDNDEMFWMILGEDEFAKADYWQWRRTSAITDPKVWKVDATLNTQAMVPVNSLSSETAPAFSVFVLDCIWELFVVVGKEARGRRQDIRLALSIAMQLAQRSSSARPYTPTVHVVVLPSKLPLDLRMSIRDIDERLLNDNAIPDHMNLLSCSEARGHLQRRSWEEIALKDETMLPLGVNVSDTA</sequence>
<feature type="compositionally biased region" description="Polar residues" evidence="2">
    <location>
        <begin position="317"/>
        <end position="326"/>
    </location>
</feature>
<reference evidence="3 4" key="1">
    <citation type="journal article" date="2019" name="Nat. Ecol. Evol.">
        <title>Megaphylogeny resolves global patterns of mushroom evolution.</title>
        <authorList>
            <person name="Varga T."/>
            <person name="Krizsan K."/>
            <person name="Foldi C."/>
            <person name="Dima B."/>
            <person name="Sanchez-Garcia M."/>
            <person name="Sanchez-Ramirez S."/>
            <person name="Szollosi G.J."/>
            <person name="Szarkandi J.G."/>
            <person name="Papp V."/>
            <person name="Albert L."/>
            <person name="Andreopoulos W."/>
            <person name="Angelini C."/>
            <person name="Antonin V."/>
            <person name="Barry K.W."/>
            <person name="Bougher N.L."/>
            <person name="Buchanan P."/>
            <person name="Buyck B."/>
            <person name="Bense V."/>
            <person name="Catcheside P."/>
            <person name="Chovatia M."/>
            <person name="Cooper J."/>
            <person name="Damon W."/>
            <person name="Desjardin D."/>
            <person name="Finy P."/>
            <person name="Geml J."/>
            <person name="Haridas S."/>
            <person name="Hughes K."/>
            <person name="Justo A."/>
            <person name="Karasinski D."/>
            <person name="Kautmanova I."/>
            <person name="Kiss B."/>
            <person name="Kocsube S."/>
            <person name="Kotiranta H."/>
            <person name="LaButti K.M."/>
            <person name="Lechner B.E."/>
            <person name="Liimatainen K."/>
            <person name="Lipzen A."/>
            <person name="Lukacs Z."/>
            <person name="Mihaltcheva S."/>
            <person name="Morgado L.N."/>
            <person name="Niskanen T."/>
            <person name="Noordeloos M.E."/>
            <person name="Ohm R.A."/>
            <person name="Ortiz-Santana B."/>
            <person name="Ovrebo C."/>
            <person name="Racz N."/>
            <person name="Riley R."/>
            <person name="Savchenko A."/>
            <person name="Shiryaev A."/>
            <person name="Soop K."/>
            <person name="Spirin V."/>
            <person name="Szebenyi C."/>
            <person name="Tomsovsky M."/>
            <person name="Tulloss R.E."/>
            <person name="Uehling J."/>
            <person name="Grigoriev I.V."/>
            <person name="Vagvolgyi C."/>
            <person name="Papp T."/>
            <person name="Martin F.M."/>
            <person name="Miettinen O."/>
            <person name="Hibbett D.S."/>
            <person name="Nagy L.G."/>
        </authorList>
    </citation>
    <scope>NUCLEOTIDE SEQUENCE [LARGE SCALE GENOMIC DNA]</scope>
    <source>
        <strain evidence="3 4">CBS 166.37</strain>
    </source>
</reference>
<feature type="region of interest" description="Disordered" evidence="2">
    <location>
        <begin position="857"/>
        <end position="884"/>
    </location>
</feature>
<evidence type="ECO:0000313" key="3">
    <source>
        <dbReference type="EMBL" id="TFK44823.1"/>
    </source>
</evidence>